<dbReference type="PANTHER" id="PTHR43941">
    <property type="entry name" value="STRUCTURAL MAINTENANCE OF CHROMOSOMES PROTEIN 2"/>
    <property type="match status" value="1"/>
</dbReference>
<keyword evidence="5 10" id="KW-1133">Transmembrane helix</keyword>
<proteinExistence type="inferred from homology"/>
<dbReference type="Gene3D" id="1.10.287.1490">
    <property type="match status" value="1"/>
</dbReference>
<evidence type="ECO:0000256" key="7">
    <source>
        <dbReference type="ARBA" id="ARBA00023136"/>
    </source>
</evidence>
<name>A0AAN9GQV1_9CAEN</name>
<reference evidence="11 12" key="1">
    <citation type="submission" date="2024-02" db="EMBL/GenBank/DDBJ databases">
        <title>Chromosome-scale genome assembly of the rough periwinkle Littorina saxatilis.</title>
        <authorList>
            <person name="De Jode A."/>
            <person name="Faria R."/>
            <person name="Formenti G."/>
            <person name="Sims Y."/>
            <person name="Smith T.P."/>
            <person name="Tracey A."/>
            <person name="Wood J.M.D."/>
            <person name="Zagrodzka Z.B."/>
            <person name="Johannesson K."/>
            <person name="Butlin R.K."/>
            <person name="Leder E.H."/>
        </authorList>
    </citation>
    <scope>NUCLEOTIDE SEQUENCE [LARGE SCALE GENOMIC DNA]</scope>
    <source>
        <strain evidence="11">Snail1</strain>
        <tissue evidence="11">Muscle</tissue>
    </source>
</reference>
<feature type="compositionally biased region" description="Acidic residues" evidence="9">
    <location>
        <begin position="449"/>
        <end position="458"/>
    </location>
</feature>
<dbReference type="EMBL" id="JBAMIC010000001">
    <property type="protein sequence ID" value="KAK7116761.1"/>
    <property type="molecule type" value="Genomic_DNA"/>
</dbReference>
<dbReference type="PRINTS" id="PR02084">
    <property type="entry name" value="GOLM1CASC4"/>
</dbReference>
<evidence type="ECO:0000256" key="6">
    <source>
        <dbReference type="ARBA" id="ARBA00023054"/>
    </source>
</evidence>
<dbReference type="GO" id="GO:0016020">
    <property type="term" value="C:membrane"/>
    <property type="evidence" value="ECO:0007669"/>
    <property type="project" value="UniProtKB-SubCell"/>
</dbReference>
<keyword evidence="12" id="KW-1185">Reference proteome</keyword>
<keyword evidence="3 10" id="KW-0812">Transmembrane</keyword>
<evidence type="ECO:0000256" key="8">
    <source>
        <dbReference type="SAM" id="Coils"/>
    </source>
</evidence>
<comment type="caution">
    <text evidence="11">The sequence shown here is derived from an EMBL/GenBank/DDBJ whole genome shotgun (WGS) entry which is preliminary data.</text>
</comment>
<dbReference type="AlphaFoldDB" id="A0AAN9GQV1"/>
<comment type="similarity">
    <text evidence="2">Belongs to the GOLM family.</text>
</comment>
<evidence type="ECO:0000313" key="12">
    <source>
        <dbReference type="Proteomes" id="UP001374579"/>
    </source>
</evidence>
<keyword evidence="6 8" id="KW-0175">Coiled coil</keyword>
<feature type="region of interest" description="Disordered" evidence="9">
    <location>
        <begin position="325"/>
        <end position="474"/>
    </location>
</feature>
<evidence type="ECO:0000313" key="11">
    <source>
        <dbReference type="EMBL" id="KAK7116761.1"/>
    </source>
</evidence>
<feature type="compositionally biased region" description="Low complexity" evidence="9">
    <location>
        <begin position="229"/>
        <end position="249"/>
    </location>
</feature>
<evidence type="ECO:0008006" key="13">
    <source>
        <dbReference type="Google" id="ProtNLM"/>
    </source>
</evidence>
<evidence type="ECO:0000256" key="2">
    <source>
        <dbReference type="ARBA" id="ARBA00007474"/>
    </source>
</evidence>
<accession>A0AAN9GQV1</accession>
<dbReference type="SUPFAM" id="SSF90257">
    <property type="entry name" value="Myosin rod fragments"/>
    <property type="match status" value="1"/>
</dbReference>
<evidence type="ECO:0000256" key="4">
    <source>
        <dbReference type="ARBA" id="ARBA00022968"/>
    </source>
</evidence>
<evidence type="ECO:0000256" key="10">
    <source>
        <dbReference type="SAM" id="Phobius"/>
    </source>
</evidence>
<organism evidence="11 12">
    <name type="scientific">Littorina saxatilis</name>
    <dbReference type="NCBI Taxonomy" id="31220"/>
    <lineage>
        <taxon>Eukaryota</taxon>
        <taxon>Metazoa</taxon>
        <taxon>Spiralia</taxon>
        <taxon>Lophotrochozoa</taxon>
        <taxon>Mollusca</taxon>
        <taxon>Gastropoda</taxon>
        <taxon>Caenogastropoda</taxon>
        <taxon>Littorinimorpha</taxon>
        <taxon>Littorinoidea</taxon>
        <taxon>Littorinidae</taxon>
        <taxon>Littorina</taxon>
    </lineage>
</organism>
<protein>
    <recommendedName>
        <fullName evidence="13">Protein GOLM2</fullName>
    </recommendedName>
</protein>
<feature type="compositionally biased region" description="Basic and acidic residues" evidence="9">
    <location>
        <begin position="419"/>
        <end position="433"/>
    </location>
</feature>
<dbReference type="InterPro" id="IPR026139">
    <property type="entry name" value="GOLM1/CASC4"/>
</dbReference>
<keyword evidence="4" id="KW-0735">Signal-anchor</keyword>
<evidence type="ECO:0000256" key="9">
    <source>
        <dbReference type="SAM" id="MobiDB-lite"/>
    </source>
</evidence>
<gene>
    <name evidence="11" type="ORF">V1264_002382</name>
</gene>
<keyword evidence="7 10" id="KW-0472">Membrane</keyword>
<evidence type="ECO:0000256" key="1">
    <source>
        <dbReference type="ARBA" id="ARBA00004606"/>
    </source>
</evidence>
<feature type="transmembrane region" description="Helical" evidence="10">
    <location>
        <begin position="16"/>
        <end position="35"/>
    </location>
</feature>
<comment type="subcellular location">
    <subcellularLocation>
        <location evidence="1">Membrane</location>
        <topology evidence="1">Single-pass type II membrane protein</topology>
    </subcellularLocation>
</comment>
<feature type="compositionally biased region" description="Low complexity" evidence="9">
    <location>
        <begin position="202"/>
        <end position="222"/>
    </location>
</feature>
<feature type="coiled-coil region" evidence="8">
    <location>
        <begin position="90"/>
        <end position="152"/>
    </location>
</feature>
<feature type="region of interest" description="Disordered" evidence="9">
    <location>
        <begin position="202"/>
        <end position="249"/>
    </location>
</feature>
<evidence type="ECO:0000256" key="5">
    <source>
        <dbReference type="ARBA" id="ARBA00022989"/>
    </source>
</evidence>
<evidence type="ECO:0000256" key="3">
    <source>
        <dbReference type="ARBA" id="ARBA00022692"/>
    </source>
</evidence>
<sequence>MSGNGRGNMRPTSRSPPFLVVGLLVAMCILAFNYWNVSSKNGELTRQMESLQVDFRAVSDKHLTVEKRAAELASQLSDLQTKGNQLQNGLSVKNDEVSKLSSDVENLKSQLQKSTESLQQAQSEAQQAQQEKSSVNAELEKVKAELMEQKNAPVVCDKNGCKDVIREIVGALTTHIGKPAVAGAFKDKQEVMQIVADLLEGADQQQQQQQQQQPQAPAEGQQNPDPNKAGEQPAANQPAAPGGQPQAQVVGQDPNVVQMMQQRQRQQLLAAEGLSYQQQAVGGGVGGGDNNVLLEGQQQPPRDNLVDLQKQMDALVNPGNNHAGLGPDGKLPEIVPQNIPNPGSDEGALNPLNPNPLNPIDPNAPVGQEDVADNHHLDLPEDEMDKQAAANHGAEDMVNLGNDLHDQLQDLSKNEQAVDENKGKLVEDDAAKDMDEDPDAHDKLQQARDEEDEFEYDEHDQRRMEDINVPQPQK</sequence>
<dbReference type="Proteomes" id="UP001374579">
    <property type="component" value="Unassembled WGS sequence"/>
</dbReference>